<reference evidence="2 3" key="1">
    <citation type="submission" date="2013-02" db="EMBL/GenBank/DDBJ databases">
        <title>The complete genome sequence of Corynebacterium callunae DSM 20147.</title>
        <authorList>
            <person name="Ruckert C."/>
            <person name="Albersmeier A."/>
            <person name="Kalinowski J."/>
        </authorList>
    </citation>
    <scope>NUCLEOTIDE SEQUENCE [LARGE SCALE GENOMIC DNA]</scope>
    <source>
        <strain evidence="2 3">DSM 20147</strain>
    </source>
</reference>
<dbReference type="SUPFAM" id="SSF55797">
    <property type="entry name" value="PR-1-like"/>
    <property type="match status" value="1"/>
</dbReference>
<protein>
    <submittedName>
        <fullName evidence="2">SCP/PR1 domain-containing protein</fullName>
    </submittedName>
</protein>
<dbReference type="KEGG" id="ccn:H924_10570"/>
<proteinExistence type="predicted"/>
<evidence type="ECO:0000313" key="2">
    <source>
        <dbReference type="EMBL" id="AGG67542.1"/>
    </source>
</evidence>
<dbReference type="PATRIC" id="fig|1121353.3.peg.2157"/>
<organism evidence="2 3">
    <name type="scientific">Corynebacterium callunae DSM 20147</name>
    <dbReference type="NCBI Taxonomy" id="1121353"/>
    <lineage>
        <taxon>Bacteria</taxon>
        <taxon>Bacillati</taxon>
        <taxon>Actinomycetota</taxon>
        <taxon>Actinomycetes</taxon>
        <taxon>Mycobacteriales</taxon>
        <taxon>Corynebacteriaceae</taxon>
        <taxon>Corynebacterium</taxon>
    </lineage>
</organism>
<dbReference type="HOGENOM" id="CLU_1319139_0_0_11"/>
<dbReference type="AlphaFoldDB" id="M1UVM7"/>
<name>M1UVM7_9CORY</name>
<keyword evidence="3" id="KW-1185">Reference proteome</keyword>
<dbReference type="eggNOG" id="COG2340">
    <property type="taxonomic scope" value="Bacteria"/>
</dbReference>
<gene>
    <name evidence="2" type="ORF">H924_10570</name>
</gene>
<dbReference type="Gene3D" id="3.40.33.10">
    <property type="entry name" value="CAP"/>
    <property type="match status" value="1"/>
</dbReference>
<accession>M1UVM7</accession>
<evidence type="ECO:0000259" key="1">
    <source>
        <dbReference type="Pfam" id="PF00188"/>
    </source>
</evidence>
<dbReference type="RefSeq" id="WP_015651970.1">
    <property type="nucleotide sequence ID" value="NC_020506.1"/>
</dbReference>
<evidence type="ECO:0000313" key="3">
    <source>
        <dbReference type="Proteomes" id="UP000011760"/>
    </source>
</evidence>
<dbReference type="STRING" id="1121353.H924_10570"/>
<dbReference type="InterPro" id="IPR035940">
    <property type="entry name" value="CAP_sf"/>
</dbReference>
<feature type="domain" description="SCP" evidence="1">
    <location>
        <begin position="68"/>
        <end position="169"/>
    </location>
</feature>
<dbReference type="EMBL" id="CP004354">
    <property type="protein sequence ID" value="AGG67542.1"/>
    <property type="molecule type" value="Genomic_DNA"/>
</dbReference>
<sequence length="183" mass="19641">MQNLENQVRTWLQQFGVQPSQADIISSLSRAIPILSILLTAILSFNAISSGNTSQAPQLDQLRTDVIAKINYERNQQGLLSITPGVDLHNAAQKEAEENAATGTEGPVADPAEDLVVLQINMPYGQANADYIVDTLLASPAHRDLLLAPSYQAVGVGAAYKGDRVWVVVEFTINATNSVELTG</sequence>
<dbReference type="Pfam" id="PF00188">
    <property type="entry name" value="CAP"/>
    <property type="match status" value="1"/>
</dbReference>
<dbReference type="InterPro" id="IPR014044">
    <property type="entry name" value="CAP_dom"/>
</dbReference>
<dbReference type="CDD" id="cd05379">
    <property type="entry name" value="CAP_bacterial"/>
    <property type="match status" value="1"/>
</dbReference>
<dbReference type="Proteomes" id="UP000011760">
    <property type="component" value="Chromosome"/>
</dbReference>
<dbReference type="OrthoDB" id="4407896at2"/>